<keyword evidence="3" id="KW-1185">Reference proteome</keyword>
<proteinExistence type="predicted"/>
<gene>
    <name evidence="2" type="ORF">MKW94_030129</name>
</gene>
<name>A0AA41V1R0_PAPNU</name>
<dbReference type="Proteomes" id="UP001177140">
    <property type="component" value="Unassembled WGS sequence"/>
</dbReference>
<comment type="caution">
    <text evidence="2">The sequence shown here is derived from an EMBL/GenBank/DDBJ whole genome shotgun (WGS) entry which is preliminary data.</text>
</comment>
<sequence length="236" mass="26155">VNVKESLWRSLEEDMVPSIPTMRFNWLESQPKYSKKHKDSNVCVAGEAITVEIEFKNPLQIPISVSGLSLICQSEEETTMAAVSGDESVSGAELHLASASQDELELQKLKGSWEKNAGSSSFILSEVDFSLGGRETTLVQLTITPRVEGILNIVGVRWKFSDSVVGYHNFDSAQVKKKIVKGRKAKPSPSNNLKFTVIKALPKLEGCIQQIPKRTYAGELHRPVLELRNTSEFPVK</sequence>
<dbReference type="GO" id="GO:1990072">
    <property type="term" value="C:TRAPPIII protein complex"/>
    <property type="evidence" value="ECO:0007669"/>
    <property type="project" value="TreeGrafter"/>
</dbReference>
<evidence type="ECO:0000313" key="2">
    <source>
        <dbReference type="EMBL" id="MCL7021783.1"/>
    </source>
</evidence>
<dbReference type="Pfam" id="PF24545">
    <property type="entry name" value="Ig_TPPC8_1st"/>
    <property type="match status" value="1"/>
</dbReference>
<feature type="domain" description="TPPC8 first Ig-like" evidence="1">
    <location>
        <begin position="5"/>
        <end position="182"/>
    </location>
</feature>
<dbReference type="PANTHER" id="PTHR12975">
    <property type="entry name" value="TRANSPORT PROTEIN TRAPP"/>
    <property type="match status" value="1"/>
</dbReference>
<feature type="non-terminal residue" evidence="2">
    <location>
        <position position="236"/>
    </location>
</feature>
<dbReference type="PANTHER" id="PTHR12975:SF6">
    <property type="entry name" value="TRAFFICKING PROTEIN PARTICLE COMPLEX SUBUNIT 8"/>
    <property type="match status" value="1"/>
</dbReference>
<accession>A0AA41V1R0</accession>
<dbReference type="InterPro" id="IPR058541">
    <property type="entry name" value="Ig_TPPC8_1st"/>
</dbReference>
<dbReference type="AlphaFoldDB" id="A0AA41V1R0"/>
<evidence type="ECO:0000313" key="3">
    <source>
        <dbReference type="Proteomes" id="UP001177140"/>
    </source>
</evidence>
<dbReference type="InterPro" id="IPR024420">
    <property type="entry name" value="TRAPP_III_complex_Trs85"/>
</dbReference>
<reference evidence="2" key="1">
    <citation type="submission" date="2022-03" db="EMBL/GenBank/DDBJ databases">
        <title>A functionally conserved STORR gene fusion in Papaver species that diverged 16.8 million years ago.</title>
        <authorList>
            <person name="Catania T."/>
        </authorList>
    </citation>
    <scope>NUCLEOTIDE SEQUENCE</scope>
    <source>
        <strain evidence="2">S-191538</strain>
    </source>
</reference>
<dbReference type="EMBL" id="JAJJMA010004698">
    <property type="protein sequence ID" value="MCL7021783.1"/>
    <property type="molecule type" value="Genomic_DNA"/>
</dbReference>
<feature type="non-terminal residue" evidence="2">
    <location>
        <position position="1"/>
    </location>
</feature>
<protein>
    <recommendedName>
        <fullName evidence="1">TPPC8 first Ig-like domain-containing protein</fullName>
    </recommendedName>
</protein>
<evidence type="ECO:0000259" key="1">
    <source>
        <dbReference type="Pfam" id="PF24545"/>
    </source>
</evidence>
<organism evidence="2 3">
    <name type="scientific">Papaver nudicaule</name>
    <name type="common">Iceland poppy</name>
    <dbReference type="NCBI Taxonomy" id="74823"/>
    <lineage>
        <taxon>Eukaryota</taxon>
        <taxon>Viridiplantae</taxon>
        <taxon>Streptophyta</taxon>
        <taxon>Embryophyta</taxon>
        <taxon>Tracheophyta</taxon>
        <taxon>Spermatophyta</taxon>
        <taxon>Magnoliopsida</taxon>
        <taxon>Ranunculales</taxon>
        <taxon>Papaveraceae</taxon>
        <taxon>Papaveroideae</taxon>
        <taxon>Papaver</taxon>
    </lineage>
</organism>